<dbReference type="InterPro" id="IPR002575">
    <property type="entry name" value="Aminoglycoside_PTrfase"/>
</dbReference>
<comment type="caution">
    <text evidence="2">The sequence shown here is derived from an EMBL/GenBank/DDBJ whole genome shotgun (WGS) entry which is preliminary data.</text>
</comment>
<organism evidence="2 3">
    <name type="scientific">Mycoplasma todarodis</name>
    <dbReference type="NCBI Taxonomy" id="1937191"/>
    <lineage>
        <taxon>Bacteria</taxon>
        <taxon>Bacillati</taxon>
        <taxon>Mycoplasmatota</taxon>
        <taxon>Mollicutes</taxon>
        <taxon>Mycoplasmataceae</taxon>
        <taxon>Mycoplasma</taxon>
    </lineage>
</organism>
<protein>
    <recommendedName>
        <fullName evidence="1">Aminoglycoside phosphotransferase domain-containing protein</fullName>
    </recommendedName>
</protein>
<evidence type="ECO:0000259" key="1">
    <source>
        <dbReference type="Pfam" id="PF01636"/>
    </source>
</evidence>
<reference evidence="2 3" key="1">
    <citation type="submission" date="2018-02" db="EMBL/GenBank/DDBJ databases">
        <title>Mycoplasma marinum and Mycoplasma todarodis sp. nov., moderately halophilic and psychrotolerant mycoplasmas isolated from cephalopods.</title>
        <authorList>
            <person name="Viver T."/>
        </authorList>
    </citation>
    <scope>NUCLEOTIDE SEQUENCE [LARGE SCALE GENOMIC DNA]</scope>
    <source>
        <strain evidence="2 3">5H</strain>
    </source>
</reference>
<evidence type="ECO:0000313" key="3">
    <source>
        <dbReference type="Proteomes" id="UP000291072"/>
    </source>
</evidence>
<accession>A0A4R0XIK5</accession>
<keyword evidence="3" id="KW-1185">Reference proteome</keyword>
<proteinExistence type="predicted"/>
<dbReference type="AlphaFoldDB" id="A0A4R0XIK5"/>
<dbReference type="Proteomes" id="UP000291072">
    <property type="component" value="Unassembled WGS sequence"/>
</dbReference>
<dbReference type="SUPFAM" id="SSF56112">
    <property type="entry name" value="Protein kinase-like (PK-like)"/>
    <property type="match status" value="1"/>
</dbReference>
<gene>
    <name evidence="2" type="ORF">C4B25_04290</name>
</gene>
<dbReference type="PANTHER" id="PTHR40086:SF1">
    <property type="entry name" value="CELL CYCLE REGULATOR CCRZ"/>
    <property type="match status" value="1"/>
</dbReference>
<dbReference type="Gene3D" id="3.90.1200.10">
    <property type="match status" value="1"/>
</dbReference>
<dbReference type="InterPro" id="IPR052077">
    <property type="entry name" value="CcrZ_PhaseVar_Mediator"/>
</dbReference>
<dbReference type="Pfam" id="PF01636">
    <property type="entry name" value="APH"/>
    <property type="match status" value="1"/>
</dbReference>
<name>A0A4R0XIK5_9MOLU</name>
<dbReference type="EMBL" id="PSZP01000047">
    <property type="protein sequence ID" value="TCG10413.1"/>
    <property type="molecule type" value="Genomic_DNA"/>
</dbReference>
<evidence type="ECO:0000313" key="2">
    <source>
        <dbReference type="EMBL" id="TCG10413.1"/>
    </source>
</evidence>
<sequence length="240" mass="28641">MEYTKKTEVLGGHKNETYKIENNKGQYFMKLKRFDGFNHKLNYSEVAHLEYVPNLLEETPEKLVWEFLEEEKLELNKKNLKEMAKILYKLHNSTIKLPKSNHKARLEQYFEEIKDKKDIPSEVHTFFNKAEDIIDNFDDSTPLHNDPWMNNFVLAKDKVFLIDWEYASLGDKHFDLAFTIDGSYLSTEQEKIFLEAYGEYDKKKLSDAKILVNYLTLVWMHRFEKLPFSDKPIIENLNKK</sequence>
<dbReference type="InterPro" id="IPR011009">
    <property type="entry name" value="Kinase-like_dom_sf"/>
</dbReference>
<dbReference type="PANTHER" id="PTHR40086">
    <property type="entry name" value="PHOSPHOTRANSFERASE YTMP-RELATED"/>
    <property type="match status" value="1"/>
</dbReference>
<dbReference type="OrthoDB" id="9803871at2"/>
<feature type="domain" description="Aminoglycoside phosphotransferase" evidence="1">
    <location>
        <begin position="9"/>
        <end position="200"/>
    </location>
</feature>
<dbReference type="RefSeq" id="WP_131613862.1">
    <property type="nucleotide sequence ID" value="NZ_PSZP01000047.1"/>
</dbReference>